<evidence type="ECO:0000313" key="6">
    <source>
        <dbReference type="Proteomes" id="UP001165065"/>
    </source>
</evidence>
<accession>A0A9W7LCJ7</accession>
<dbReference type="Proteomes" id="UP001165065">
    <property type="component" value="Unassembled WGS sequence"/>
</dbReference>
<feature type="region of interest" description="Disordered" evidence="1">
    <location>
        <begin position="1"/>
        <end position="67"/>
    </location>
</feature>
<dbReference type="InterPro" id="IPR036241">
    <property type="entry name" value="NSFL1C_SEP_dom_sf"/>
</dbReference>
<feature type="domain" description="UBX" evidence="2">
    <location>
        <begin position="180"/>
        <end position="256"/>
    </location>
</feature>
<evidence type="ECO:0000259" key="4">
    <source>
        <dbReference type="PROSITE" id="PS51399"/>
    </source>
</evidence>
<dbReference type="GO" id="GO:0061025">
    <property type="term" value="P:membrane fusion"/>
    <property type="evidence" value="ECO:0007669"/>
    <property type="project" value="TreeGrafter"/>
</dbReference>
<dbReference type="PROSITE" id="PS51399">
    <property type="entry name" value="SEP"/>
    <property type="match status" value="1"/>
</dbReference>
<dbReference type="PANTHER" id="PTHR23333:SF20">
    <property type="entry name" value="NSFL1 COFACTOR P47"/>
    <property type="match status" value="1"/>
</dbReference>
<evidence type="ECO:0000313" key="5">
    <source>
        <dbReference type="EMBL" id="GMI45579.1"/>
    </source>
</evidence>
<dbReference type="SMART" id="SM00553">
    <property type="entry name" value="SEP"/>
    <property type="match status" value="1"/>
</dbReference>
<dbReference type="InterPro" id="IPR029071">
    <property type="entry name" value="Ubiquitin-like_domsf"/>
</dbReference>
<evidence type="ECO:0000256" key="1">
    <source>
        <dbReference type="SAM" id="MobiDB-lite"/>
    </source>
</evidence>
<dbReference type="SUPFAM" id="SSF54236">
    <property type="entry name" value="Ubiquitin-like"/>
    <property type="match status" value="1"/>
</dbReference>
<dbReference type="OrthoDB" id="25887at2759"/>
<keyword evidence="6" id="KW-1185">Reference proteome</keyword>
<dbReference type="InterPro" id="IPR000626">
    <property type="entry name" value="Ubiquitin-like_dom"/>
</dbReference>
<dbReference type="GO" id="GO:0043130">
    <property type="term" value="F:ubiquitin binding"/>
    <property type="evidence" value="ECO:0007669"/>
    <property type="project" value="TreeGrafter"/>
</dbReference>
<dbReference type="EMBL" id="BRYA01000256">
    <property type="protein sequence ID" value="GMI45579.1"/>
    <property type="molecule type" value="Genomic_DNA"/>
</dbReference>
<feature type="domain" description="SEP" evidence="4">
    <location>
        <begin position="70"/>
        <end position="143"/>
    </location>
</feature>
<sequence length="258" mass="26858">MPRIATLHDKPSGDSNDENDEETRYVGGTDNRGGGSGLAVLPNGEGGGDATGDLMAAARAGGSDGRPVSENAAVITMWKNGFQVNNGPYRALNDPENAVFLRTLAEGRVPAELLPPPPPAGTPPGAPTPIDVKLEDNRDQEYVPPDYIAFSGGGNSLKAEGGEEEVEAVGASEAAPVVDESAEVVKIAVRTLTGGRIVISLNLSHTIRDLSYLINQETSTPPGTYVLMEGFPPKRLTDGTVTIESAGLKGGQVQMKKV</sequence>
<dbReference type="PROSITE" id="PS50033">
    <property type="entry name" value="UBX"/>
    <property type="match status" value="1"/>
</dbReference>
<evidence type="ECO:0000259" key="3">
    <source>
        <dbReference type="PROSITE" id="PS50053"/>
    </source>
</evidence>
<feature type="compositionally biased region" description="Basic and acidic residues" evidence="1">
    <location>
        <begin position="1"/>
        <end position="12"/>
    </location>
</feature>
<gene>
    <name evidence="5" type="ORF">TrCOL_g5381</name>
</gene>
<proteinExistence type="predicted"/>
<organism evidence="5 6">
    <name type="scientific">Triparma columacea</name>
    <dbReference type="NCBI Taxonomy" id="722753"/>
    <lineage>
        <taxon>Eukaryota</taxon>
        <taxon>Sar</taxon>
        <taxon>Stramenopiles</taxon>
        <taxon>Ochrophyta</taxon>
        <taxon>Bolidophyceae</taxon>
        <taxon>Parmales</taxon>
        <taxon>Triparmaceae</taxon>
        <taxon>Triparma</taxon>
    </lineage>
</organism>
<dbReference type="GO" id="GO:0005829">
    <property type="term" value="C:cytosol"/>
    <property type="evidence" value="ECO:0007669"/>
    <property type="project" value="TreeGrafter"/>
</dbReference>
<dbReference type="GO" id="GO:0043161">
    <property type="term" value="P:proteasome-mediated ubiquitin-dependent protein catabolic process"/>
    <property type="evidence" value="ECO:0007669"/>
    <property type="project" value="TreeGrafter"/>
</dbReference>
<dbReference type="Gene3D" id="3.10.20.90">
    <property type="entry name" value="Phosphatidylinositol 3-kinase Catalytic Subunit, Chain A, domain 1"/>
    <property type="match status" value="1"/>
</dbReference>
<dbReference type="SUPFAM" id="SSF102848">
    <property type="entry name" value="NSFL1 (p97 ATPase) cofactor p47, SEP domain"/>
    <property type="match status" value="1"/>
</dbReference>
<dbReference type="AlphaFoldDB" id="A0A9W7LCJ7"/>
<dbReference type="GO" id="GO:0000045">
    <property type="term" value="P:autophagosome assembly"/>
    <property type="evidence" value="ECO:0007669"/>
    <property type="project" value="TreeGrafter"/>
</dbReference>
<protein>
    <submittedName>
        <fullName evidence="5">Uncharacterized protein</fullName>
    </submittedName>
</protein>
<feature type="domain" description="Ubiquitin-like" evidence="3">
    <location>
        <begin position="185"/>
        <end position="251"/>
    </location>
</feature>
<reference evidence="6" key="1">
    <citation type="journal article" date="2023" name="Commun. Biol.">
        <title>Genome analysis of Parmales, the sister group of diatoms, reveals the evolutionary specialization of diatoms from phago-mixotrophs to photoautotrophs.</title>
        <authorList>
            <person name="Ban H."/>
            <person name="Sato S."/>
            <person name="Yoshikawa S."/>
            <person name="Yamada K."/>
            <person name="Nakamura Y."/>
            <person name="Ichinomiya M."/>
            <person name="Sato N."/>
            <person name="Blanc-Mathieu R."/>
            <person name="Endo H."/>
            <person name="Kuwata A."/>
            <person name="Ogata H."/>
        </authorList>
    </citation>
    <scope>NUCLEOTIDE SEQUENCE [LARGE SCALE GENOMIC DNA]</scope>
</reference>
<dbReference type="Gene3D" id="3.30.420.210">
    <property type="entry name" value="SEP domain"/>
    <property type="match status" value="1"/>
</dbReference>
<dbReference type="GO" id="GO:0031468">
    <property type="term" value="P:nuclear membrane reassembly"/>
    <property type="evidence" value="ECO:0007669"/>
    <property type="project" value="TreeGrafter"/>
</dbReference>
<dbReference type="Pfam" id="PF08059">
    <property type="entry name" value="SEP"/>
    <property type="match status" value="1"/>
</dbReference>
<name>A0A9W7LCJ7_9STRA</name>
<dbReference type="Pfam" id="PF00789">
    <property type="entry name" value="UBX"/>
    <property type="match status" value="1"/>
</dbReference>
<dbReference type="GO" id="GO:0005634">
    <property type="term" value="C:nucleus"/>
    <property type="evidence" value="ECO:0007669"/>
    <property type="project" value="TreeGrafter"/>
</dbReference>
<evidence type="ECO:0000259" key="2">
    <source>
        <dbReference type="PROSITE" id="PS50033"/>
    </source>
</evidence>
<dbReference type="InterPro" id="IPR012989">
    <property type="entry name" value="SEP_domain"/>
</dbReference>
<dbReference type="PANTHER" id="PTHR23333">
    <property type="entry name" value="UBX DOMAIN CONTAINING PROTEIN"/>
    <property type="match status" value="1"/>
</dbReference>
<dbReference type="InterPro" id="IPR001012">
    <property type="entry name" value="UBX_dom"/>
</dbReference>
<dbReference type="GO" id="GO:0007030">
    <property type="term" value="P:Golgi organization"/>
    <property type="evidence" value="ECO:0007669"/>
    <property type="project" value="TreeGrafter"/>
</dbReference>
<dbReference type="PROSITE" id="PS50053">
    <property type="entry name" value="UBIQUITIN_2"/>
    <property type="match status" value="1"/>
</dbReference>
<comment type="caution">
    <text evidence="5">The sequence shown here is derived from an EMBL/GenBank/DDBJ whole genome shotgun (WGS) entry which is preliminary data.</text>
</comment>